<name>A0A2H3BRM1_9AGAR</name>
<accession>A0A2H3BRM1</accession>
<reference evidence="2" key="1">
    <citation type="journal article" date="2017" name="Nat. Ecol. Evol.">
        <title>Genome expansion and lineage-specific genetic innovations in the forest pathogenic fungi Armillaria.</title>
        <authorList>
            <person name="Sipos G."/>
            <person name="Prasanna A.N."/>
            <person name="Walter M.C."/>
            <person name="O'Connor E."/>
            <person name="Balint B."/>
            <person name="Krizsan K."/>
            <person name="Kiss B."/>
            <person name="Hess J."/>
            <person name="Varga T."/>
            <person name="Slot J."/>
            <person name="Riley R."/>
            <person name="Boka B."/>
            <person name="Rigling D."/>
            <person name="Barry K."/>
            <person name="Lee J."/>
            <person name="Mihaltcheva S."/>
            <person name="LaButti K."/>
            <person name="Lipzen A."/>
            <person name="Waldron R."/>
            <person name="Moloney N.M."/>
            <person name="Sperisen C."/>
            <person name="Kredics L."/>
            <person name="Vagvoelgyi C."/>
            <person name="Patrignani A."/>
            <person name="Fitzpatrick D."/>
            <person name="Nagy I."/>
            <person name="Doyle S."/>
            <person name="Anderson J.B."/>
            <person name="Grigoriev I.V."/>
            <person name="Gueldener U."/>
            <person name="Muensterkoetter M."/>
            <person name="Nagy L.G."/>
        </authorList>
    </citation>
    <scope>NUCLEOTIDE SEQUENCE [LARGE SCALE GENOMIC DNA]</scope>
    <source>
        <strain evidence="2">28-4</strain>
    </source>
</reference>
<protein>
    <submittedName>
        <fullName evidence="1">Uncharacterized protein</fullName>
    </submittedName>
</protein>
<dbReference type="Proteomes" id="UP000218334">
    <property type="component" value="Unassembled WGS sequence"/>
</dbReference>
<dbReference type="AlphaFoldDB" id="A0A2H3BRM1"/>
<gene>
    <name evidence="1" type="ORF">ARMSODRAFT_952628</name>
</gene>
<organism evidence="1 2">
    <name type="scientific">Armillaria solidipes</name>
    <dbReference type="NCBI Taxonomy" id="1076256"/>
    <lineage>
        <taxon>Eukaryota</taxon>
        <taxon>Fungi</taxon>
        <taxon>Dikarya</taxon>
        <taxon>Basidiomycota</taxon>
        <taxon>Agaricomycotina</taxon>
        <taxon>Agaricomycetes</taxon>
        <taxon>Agaricomycetidae</taxon>
        <taxon>Agaricales</taxon>
        <taxon>Marasmiineae</taxon>
        <taxon>Physalacriaceae</taxon>
        <taxon>Armillaria</taxon>
    </lineage>
</organism>
<evidence type="ECO:0000313" key="2">
    <source>
        <dbReference type="Proteomes" id="UP000218334"/>
    </source>
</evidence>
<proteinExistence type="predicted"/>
<sequence>MQLTSSAIKPEEDNSSCKLISRIRTLSSTQFASFMCSTVDALTERFHYTSLTPISKPILQASSTSSAFSSLHSHPPYPNPVQTTNHRYRLLNHVFDNGLRLSTLKDGPKCRKMSKLALCSQSRFKIVAWTTELASSYAYQGIIVTQKNCGNVLILKQPFRTHRLKRTS</sequence>
<dbReference type="EMBL" id="KZ293420">
    <property type="protein sequence ID" value="PBK73541.1"/>
    <property type="molecule type" value="Genomic_DNA"/>
</dbReference>
<evidence type="ECO:0000313" key="1">
    <source>
        <dbReference type="EMBL" id="PBK73541.1"/>
    </source>
</evidence>
<keyword evidence="2" id="KW-1185">Reference proteome</keyword>